<evidence type="ECO:0000259" key="8">
    <source>
        <dbReference type="PROSITE" id="PS50928"/>
    </source>
</evidence>
<dbReference type="CDD" id="cd06261">
    <property type="entry name" value="TM_PBP2"/>
    <property type="match status" value="1"/>
</dbReference>
<gene>
    <name evidence="9" type="ORF">HMPREF1015_02010</name>
</gene>
<proteinExistence type="inferred from homology"/>
<dbReference type="GO" id="GO:0055085">
    <property type="term" value="P:transmembrane transport"/>
    <property type="evidence" value="ECO:0007669"/>
    <property type="project" value="InterPro"/>
</dbReference>
<name>G9QLV2_9BACI</name>
<dbReference type="EMBL" id="ACWF01000105">
    <property type="protein sequence ID" value="EHL77835.1"/>
    <property type="molecule type" value="Genomic_DNA"/>
</dbReference>
<keyword evidence="10" id="KW-1185">Reference proteome</keyword>
<dbReference type="PATRIC" id="fig|665952.3.peg.2050"/>
<dbReference type="Proteomes" id="UP000011747">
    <property type="component" value="Unassembled WGS sequence"/>
</dbReference>
<organism evidence="9 10">
    <name type="scientific">Bacillus smithii 7_3_47FAA</name>
    <dbReference type="NCBI Taxonomy" id="665952"/>
    <lineage>
        <taxon>Bacteria</taxon>
        <taxon>Bacillati</taxon>
        <taxon>Bacillota</taxon>
        <taxon>Bacilli</taxon>
        <taxon>Bacillales</taxon>
        <taxon>Bacillaceae</taxon>
        <taxon>Bacillus</taxon>
    </lineage>
</organism>
<evidence type="ECO:0000256" key="6">
    <source>
        <dbReference type="ARBA" id="ARBA00023136"/>
    </source>
</evidence>
<dbReference type="PANTHER" id="PTHR30151:SF20">
    <property type="entry name" value="ABC TRANSPORTER PERMEASE PROTEIN HI_0355-RELATED"/>
    <property type="match status" value="1"/>
</dbReference>
<keyword evidence="3" id="KW-1003">Cell membrane</keyword>
<evidence type="ECO:0000256" key="4">
    <source>
        <dbReference type="ARBA" id="ARBA00022692"/>
    </source>
</evidence>
<dbReference type="RefSeq" id="WP_004439442.1">
    <property type="nucleotide sequence ID" value="NZ_JH414756.1"/>
</dbReference>
<dbReference type="AlphaFoldDB" id="G9QLV2"/>
<evidence type="ECO:0000256" key="3">
    <source>
        <dbReference type="ARBA" id="ARBA00022475"/>
    </source>
</evidence>
<feature type="transmembrane region" description="Helical" evidence="7">
    <location>
        <begin position="219"/>
        <end position="240"/>
    </location>
</feature>
<comment type="caution">
    <text evidence="9">The sequence shown here is derived from an EMBL/GenBank/DDBJ whole genome shotgun (WGS) entry which is preliminary data.</text>
</comment>
<comment type="subcellular location">
    <subcellularLocation>
        <location evidence="1 7">Cell membrane</location>
        <topology evidence="1 7">Multi-pass membrane protein</topology>
    </subcellularLocation>
</comment>
<evidence type="ECO:0000256" key="5">
    <source>
        <dbReference type="ARBA" id="ARBA00022989"/>
    </source>
</evidence>
<dbReference type="GO" id="GO:0005886">
    <property type="term" value="C:plasma membrane"/>
    <property type="evidence" value="ECO:0007669"/>
    <property type="project" value="UniProtKB-SubCell"/>
</dbReference>
<keyword evidence="2 7" id="KW-0813">Transport</keyword>
<evidence type="ECO:0000313" key="10">
    <source>
        <dbReference type="Proteomes" id="UP000011747"/>
    </source>
</evidence>
<protein>
    <recommendedName>
        <fullName evidence="8">ABC transmembrane type-1 domain-containing protein</fullName>
    </recommendedName>
</protein>
<dbReference type="Pfam" id="PF00528">
    <property type="entry name" value="BPD_transp_1"/>
    <property type="match status" value="1"/>
</dbReference>
<keyword evidence="5 7" id="KW-1133">Transmembrane helix</keyword>
<keyword evidence="6 7" id="KW-0472">Membrane</keyword>
<feature type="transmembrane region" description="Helical" evidence="7">
    <location>
        <begin position="65"/>
        <end position="85"/>
    </location>
</feature>
<feature type="transmembrane region" description="Helical" evidence="7">
    <location>
        <begin position="92"/>
        <end position="117"/>
    </location>
</feature>
<evidence type="ECO:0000256" key="7">
    <source>
        <dbReference type="RuleBase" id="RU363032"/>
    </source>
</evidence>
<dbReference type="HOGENOM" id="CLU_046113_2_1_9"/>
<dbReference type="Gene3D" id="1.10.3720.10">
    <property type="entry name" value="MetI-like"/>
    <property type="match status" value="1"/>
</dbReference>
<reference evidence="9 10" key="1">
    <citation type="submission" date="2011-09" db="EMBL/GenBank/DDBJ databases">
        <title>The Genome Sequence of Bacillus smithii 7_3_47FAA.</title>
        <authorList>
            <consortium name="The Broad Institute Genome Sequencing Platform"/>
            <person name="Earl A."/>
            <person name="Ward D."/>
            <person name="Feldgarden M."/>
            <person name="Gevers D."/>
            <person name="Daigneault M."/>
            <person name="Strauss J."/>
            <person name="Allen-Vercoe E."/>
            <person name="Young S.K."/>
            <person name="Zeng Q."/>
            <person name="Gargeya S."/>
            <person name="Fitzgerald M."/>
            <person name="Haas B."/>
            <person name="Abouelleil A."/>
            <person name="Alvarado L."/>
            <person name="Arachchi H.M."/>
            <person name="Berlin A."/>
            <person name="Brown A."/>
            <person name="Chapman S.B."/>
            <person name="Chen Z."/>
            <person name="Dunbar C."/>
            <person name="Freedman E."/>
            <person name="Gearin G."/>
            <person name="Goldberg J."/>
            <person name="Griggs A."/>
            <person name="Gujja S."/>
            <person name="Heiman D."/>
            <person name="Howarth C."/>
            <person name="Larson L."/>
            <person name="Lui A."/>
            <person name="MacDonald P.J.P."/>
            <person name="Montmayeur A."/>
            <person name="Murphy C."/>
            <person name="Neiman D."/>
            <person name="Pearson M."/>
            <person name="Priest M."/>
            <person name="Roberts A."/>
            <person name="Saif S."/>
            <person name="Shea T."/>
            <person name="Shenoy N."/>
            <person name="Sisk P."/>
            <person name="Stolte C."/>
            <person name="Sykes S."/>
            <person name="Wortman J."/>
            <person name="Nusbaum C."/>
            <person name="Birren B."/>
        </authorList>
    </citation>
    <scope>NUCLEOTIDE SEQUENCE [LARGE SCALE GENOMIC DNA]</scope>
    <source>
        <strain evidence="9 10">7_3_47FAA</strain>
    </source>
</reference>
<dbReference type="PROSITE" id="PS50928">
    <property type="entry name" value="ABC_TM1"/>
    <property type="match status" value="1"/>
</dbReference>
<accession>G9QLV2</accession>
<feature type="transmembrane region" description="Helical" evidence="7">
    <location>
        <begin position="123"/>
        <end position="142"/>
    </location>
</feature>
<keyword evidence="4 7" id="KW-0812">Transmembrane</keyword>
<evidence type="ECO:0000313" key="9">
    <source>
        <dbReference type="EMBL" id="EHL77835.1"/>
    </source>
</evidence>
<dbReference type="SUPFAM" id="SSF161098">
    <property type="entry name" value="MetI-like"/>
    <property type="match status" value="1"/>
</dbReference>
<dbReference type="PANTHER" id="PTHR30151">
    <property type="entry name" value="ALKANE SULFONATE ABC TRANSPORTER-RELATED, MEMBRANE SUBUNIT"/>
    <property type="match status" value="1"/>
</dbReference>
<evidence type="ECO:0000256" key="2">
    <source>
        <dbReference type="ARBA" id="ARBA00022448"/>
    </source>
</evidence>
<comment type="similarity">
    <text evidence="7">Belongs to the binding-protein-dependent transport system permease family.</text>
</comment>
<feature type="domain" description="ABC transmembrane type-1" evidence="8">
    <location>
        <begin position="57"/>
        <end position="237"/>
    </location>
</feature>
<dbReference type="InterPro" id="IPR000515">
    <property type="entry name" value="MetI-like"/>
</dbReference>
<sequence length="255" mass="28156">MKRIFSKGGRSAAIFLLFLAVWETIARLVNIPNWLLPAPSAIVKTGVKVFPDFLPHFIATVKLSLTGYLIGCGFGFLAAVCLHLLPKLKEAVYPFLILSQNIPIIVLAPLLVIWFGFGILPKIIIITLFCFFPVAVAALDGFRQVPHELRYYMEMAGATKSQLFLKLELPGSLPSIFSGLKISAAYSVMGAVVSEWIGAQEGIGVFMTIASSSFQTEKVFVAIFVIMALSLLFFLAIVLLEKRLMKWQPKGDDKR</sequence>
<dbReference type="InterPro" id="IPR035906">
    <property type="entry name" value="MetI-like_sf"/>
</dbReference>
<evidence type="ECO:0000256" key="1">
    <source>
        <dbReference type="ARBA" id="ARBA00004651"/>
    </source>
</evidence>